<protein>
    <submittedName>
        <fullName evidence="1">Uncharacterized protein</fullName>
    </submittedName>
</protein>
<name>A0A6C0JKJ1_9ZZZZ</name>
<organism evidence="1">
    <name type="scientific">viral metagenome</name>
    <dbReference type="NCBI Taxonomy" id="1070528"/>
    <lineage>
        <taxon>unclassified sequences</taxon>
        <taxon>metagenomes</taxon>
        <taxon>organismal metagenomes</taxon>
    </lineage>
</organism>
<proteinExistence type="predicted"/>
<sequence length="125" mass="14957">MSNLHISQSQVLPSNVLRLISEYSKPLTRPNWRTLRKMTSYKLYNISMNVIRKKVNLVLIFQENIKDTLWYKLYGFTQCWGIEQTSRNYEISVYELLKIDGIAEAIEINKYRANLIRMKRQYGFI</sequence>
<accession>A0A6C0JKJ1</accession>
<reference evidence="1" key="1">
    <citation type="journal article" date="2020" name="Nature">
        <title>Giant virus diversity and host interactions through global metagenomics.</title>
        <authorList>
            <person name="Schulz F."/>
            <person name="Roux S."/>
            <person name="Paez-Espino D."/>
            <person name="Jungbluth S."/>
            <person name="Walsh D.A."/>
            <person name="Denef V.J."/>
            <person name="McMahon K.D."/>
            <person name="Konstantinidis K.T."/>
            <person name="Eloe-Fadrosh E.A."/>
            <person name="Kyrpides N.C."/>
            <person name="Woyke T."/>
        </authorList>
    </citation>
    <scope>NUCLEOTIDE SEQUENCE</scope>
    <source>
        <strain evidence="1">GVMAG-M-3300027736-24</strain>
    </source>
</reference>
<evidence type="ECO:0000313" key="1">
    <source>
        <dbReference type="EMBL" id="QHU05561.1"/>
    </source>
</evidence>
<dbReference type="EMBL" id="MN740417">
    <property type="protein sequence ID" value="QHU05561.1"/>
    <property type="molecule type" value="Genomic_DNA"/>
</dbReference>
<dbReference type="AlphaFoldDB" id="A0A6C0JKJ1"/>